<evidence type="ECO:0000313" key="4">
    <source>
        <dbReference type="Proteomes" id="UP000076532"/>
    </source>
</evidence>
<evidence type="ECO:0000313" key="3">
    <source>
        <dbReference type="EMBL" id="KZP25688.1"/>
    </source>
</evidence>
<keyword evidence="4" id="KW-1185">Reference proteome</keyword>
<dbReference type="EMBL" id="KV417519">
    <property type="protein sequence ID" value="KZP25688.1"/>
    <property type="molecule type" value="Genomic_DNA"/>
</dbReference>
<evidence type="ECO:0008006" key="5">
    <source>
        <dbReference type="Google" id="ProtNLM"/>
    </source>
</evidence>
<name>A0A166P3V5_9AGAM</name>
<keyword evidence="2" id="KW-0732">Signal</keyword>
<evidence type="ECO:0000256" key="2">
    <source>
        <dbReference type="SAM" id="SignalP"/>
    </source>
</evidence>
<reference evidence="3 4" key="1">
    <citation type="journal article" date="2016" name="Mol. Biol. Evol.">
        <title>Comparative Genomics of Early-Diverging Mushroom-Forming Fungi Provides Insights into the Origins of Lignocellulose Decay Capabilities.</title>
        <authorList>
            <person name="Nagy L.G."/>
            <person name="Riley R."/>
            <person name="Tritt A."/>
            <person name="Adam C."/>
            <person name="Daum C."/>
            <person name="Floudas D."/>
            <person name="Sun H."/>
            <person name="Yadav J.S."/>
            <person name="Pangilinan J."/>
            <person name="Larsson K.H."/>
            <person name="Matsuura K."/>
            <person name="Barry K."/>
            <person name="Labutti K."/>
            <person name="Kuo R."/>
            <person name="Ohm R.A."/>
            <person name="Bhattacharya S.S."/>
            <person name="Shirouzu T."/>
            <person name="Yoshinaga Y."/>
            <person name="Martin F.M."/>
            <person name="Grigoriev I.V."/>
            <person name="Hibbett D.S."/>
        </authorList>
    </citation>
    <scope>NUCLEOTIDE SEQUENCE [LARGE SCALE GENOMIC DNA]</scope>
    <source>
        <strain evidence="3 4">CBS 109695</strain>
    </source>
</reference>
<sequence length="224" mass="22304">MKSFICLLALAAISSVASALEVPSERALGRSLGDQFARAWGSRANKVNNSTASASNSTASTSTQTAAASNGTAASSTQTAAAATRTRPCDQGDQSLAAALNSMVTVGLGQQASVLTLQGLIGGAAADFQTGVDRLNQFSSTSDLLLQAATGIADDGSLAQPQLALLNTTSPAQAAMVKTLSGKAADNATLSTLLDSFVTSTGQAQDGAGQALIDCFLPTNTVSG</sequence>
<accession>A0A166P3V5</accession>
<gene>
    <name evidence="3" type="ORF">FIBSPDRAFT_1041292</name>
</gene>
<feature type="signal peptide" evidence="2">
    <location>
        <begin position="1"/>
        <end position="19"/>
    </location>
</feature>
<organism evidence="3 4">
    <name type="scientific">Athelia psychrophila</name>
    <dbReference type="NCBI Taxonomy" id="1759441"/>
    <lineage>
        <taxon>Eukaryota</taxon>
        <taxon>Fungi</taxon>
        <taxon>Dikarya</taxon>
        <taxon>Basidiomycota</taxon>
        <taxon>Agaricomycotina</taxon>
        <taxon>Agaricomycetes</taxon>
        <taxon>Agaricomycetidae</taxon>
        <taxon>Atheliales</taxon>
        <taxon>Atheliaceae</taxon>
        <taxon>Athelia</taxon>
    </lineage>
</organism>
<feature type="compositionally biased region" description="Low complexity" evidence="1">
    <location>
        <begin position="48"/>
        <end position="84"/>
    </location>
</feature>
<dbReference type="AlphaFoldDB" id="A0A166P3V5"/>
<feature type="chain" id="PRO_5007878103" description="Cell wall protein" evidence="2">
    <location>
        <begin position="20"/>
        <end position="224"/>
    </location>
</feature>
<dbReference type="Proteomes" id="UP000076532">
    <property type="component" value="Unassembled WGS sequence"/>
</dbReference>
<proteinExistence type="predicted"/>
<protein>
    <recommendedName>
        <fullName evidence="5">Cell wall protein</fullName>
    </recommendedName>
</protein>
<feature type="region of interest" description="Disordered" evidence="1">
    <location>
        <begin position="47"/>
        <end position="87"/>
    </location>
</feature>
<evidence type="ECO:0000256" key="1">
    <source>
        <dbReference type="SAM" id="MobiDB-lite"/>
    </source>
</evidence>
<dbReference type="OrthoDB" id="3053871at2759"/>